<sequence length="710" mass="74552">MNAASATRRMAVRLAWGAHREQRLRLVLLTAVAVITTVVSLFATAVVYSLMEERERFDARAVRLADEGTRPLVRVNLRTDTWEREQFPVVWLDPLDDRDPRALPPGMKEWPRPGGWYVSPGLASLAAGEPRLAERFPGASVLADEGVLHPGELLAYRLMPSGGEMGADILEATGFGGAREGRGMPIGDDTEIDVPAMALAVGGFVGVPLLLLAMTGTAVSAPLRAQRMALLGAIGLPGRWRRRLLGYESLLTTGPGVVAGAALWCAVGPLPDALPLVGRPIAAGALVPPYWLVLSVSAAVLVLFAGLSLVTDQIRRTRRDRQSPRPRAGRPALRALRLAPAAAGAGLLVAASLREGHAAAVSALSGTVLLAAGVPLALPVVARLLAARLADTSADPVRMMAGRRLQYDPRSAVKPLYGIAALLVVVPVVAAWMASARQADPPAPRDERVESVVLRGALDRLDIEKFTGRVPGTVAARIHIVESATANAEPSARLSAACSDLGSVLGGEACSRPGTLRPAAAERLRRIAGLPMPLDPKLRPPPLREELTKTDSLLVLGARSPAFELELRTAALRQPVALTVLSEDDLATRESKLVAWIFGGLAVLVSLVFCTLAIGVVDRSAAGRRDARLLIAIGLTRNRVREIAGREFLLGYGAVVGSGLTVGVIAAAVWNSLDPAVPYPAGVTLVTAAVATALGAIGLLGVRGYGTARP</sequence>
<keyword evidence="1" id="KW-1133">Transmembrane helix</keyword>
<feature type="transmembrane region" description="Helical" evidence="1">
    <location>
        <begin position="197"/>
        <end position="223"/>
    </location>
</feature>
<dbReference type="EMBL" id="FOSG01000014">
    <property type="protein sequence ID" value="SFL18374.1"/>
    <property type="molecule type" value="Genomic_DNA"/>
</dbReference>
<name>A0A1I4FKC6_9ACTN</name>
<feature type="transmembrane region" description="Helical" evidence="1">
    <location>
        <begin position="359"/>
        <end position="381"/>
    </location>
</feature>
<feature type="transmembrane region" description="Helical" evidence="1">
    <location>
        <begin position="290"/>
        <end position="311"/>
    </location>
</feature>
<feature type="transmembrane region" description="Helical" evidence="1">
    <location>
        <begin position="682"/>
        <end position="702"/>
    </location>
</feature>
<feature type="transmembrane region" description="Helical" evidence="1">
    <location>
        <begin position="332"/>
        <end position="353"/>
    </location>
</feature>
<dbReference type="RefSeq" id="WP_093850982.1">
    <property type="nucleotide sequence ID" value="NZ_FOSG01000014.1"/>
</dbReference>
<organism evidence="2 3">
    <name type="scientific">Streptomyces pini</name>
    <dbReference type="NCBI Taxonomy" id="1520580"/>
    <lineage>
        <taxon>Bacteria</taxon>
        <taxon>Bacillati</taxon>
        <taxon>Actinomycetota</taxon>
        <taxon>Actinomycetes</taxon>
        <taxon>Kitasatosporales</taxon>
        <taxon>Streptomycetaceae</taxon>
        <taxon>Streptomyces</taxon>
    </lineage>
</organism>
<dbReference type="AlphaFoldDB" id="A0A1I4FKC6"/>
<keyword evidence="1" id="KW-0812">Transmembrane</keyword>
<feature type="transmembrane region" description="Helical" evidence="1">
    <location>
        <begin position="649"/>
        <end position="670"/>
    </location>
</feature>
<evidence type="ECO:0000313" key="3">
    <source>
        <dbReference type="Proteomes" id="UP000198928"/>
    </source>
</evidence>
<proteinExistence type="predicted"/>
<reference evidence="3" key="1">
    <citation type="submission" date="2016-10" db="EMBL/GenBank/DDBJ databases">
        <authorList>
            <person name="Varghese N."/>
            <person name="Submissions S."/>
        </authorList>
    </citation>
    <scope>NUCLEOTIDE SEQUENCE [LARGE SCALE GENOMIC DNA]</scope>
    <source>
        <strain evidence="3">PL19</strain>
    </source>
</reference>
<evidence type="ECO:0008006" key="4">
    <source>
        <dbReference type="Google" id="ProtNLM"/>
    </source>
</evidence>
<keyword evidence="3" id="KW-1185">Reference proteome</keyword>
<gene>
    <name evidence="2" type="ORF">SAMN05192584_11483</name>
</gene>
<feature type="transmembrane region" description="Helical" evidence="1">
    <location>
        <begin position="244"/>
        <end position="270"/>
    </location>
</feature>
<evidence type="ECO:0000313" key="2">
    <source>
        <dbReference type="EMBL" id="SFL18374.1"/>
    </source>
</evidence>
<feature type="transmembrane region" description="Helical" evidence="1">
    <location>
        <begin position="593"/>
        <end position="617"/>
    </location>
</feature>
<dbReference type="OrthoDB" id="3258069at2"/>
<accession>A0A1I4FKC6</accession>
<dbReference type="Proteomes" id="UP000198928">
    <property type="component" value="Unassembled WGS sequence"/>
</dbReference>
<evidence type="ECO:0000256" key="1">
    <source>
        <dbReference type="SAM" id="Phobius"/>
    </source>
</evidence>
<keyword evidence="1" id="KW-0472">Membrane</keyword>
<feature type="transmembrane region" description="Helical" evidence="1">
    <location>
        <begin position="26"/>
        <end position="51"/>
    </location>
</feature>
<protein>
    <recommendedName>
        <fullName evidence="4">FtsX-like permease family protein</fullName>
    </recommendedName>
</protein>
<feature type="transmembrane region" description="Helical" evidence="1">
    <location>
        <begin position="416"/>
        <end position="435"/>
    </location>
</feature>